<evidence type="ECO:0000256" key="10">
    <source>
        <dbReference type="SAM" id="Phobius"/>
    </source>
</evidence>
<dbReference type="InterPro" id="IPR000727">
    <property type="entry name" value="T_SNARE_dom"/>
</dbReference>
<evidence type="ECO:0000256" key="1">
    <source>
        <dbReference type="ARBA" id="ARBA00004409"/>
    </source>
</evidence>
<dbReference type="InterPro" id="IPR045242">
    <property type="entry name" value="Syntaxin"/>
</dbReference>
<keyword evidence="13" id="KW-1185">Reference proteome</keyword>
<keyword evidence="5" id="KW-0653">Protein transport</keyword>
<keyword evidence="9 10" id="KW-0472">Membrane</keyword>
<reference evidence="12" key="1">
    <citation type="submission" date="2020-05" db="EMBL/GenBank/DDBJ databases">
        <title>Phylogenomic resolution of chytrid fungi.</title>
        <authorList>
            <person name="Stajich J.E."/>
            <person name="Amses K."/>
            <person name="Simmons R."/>
            <person name="Seto K."/>
            <person name="Myers J."/>
            <person name="Bonds A."/>
            <person name="Quandt C.A."/>
            <person name="Barry K."/>
            <person name="Liu P."/>
            <person name="Grigoriev I."/>
            <person name="Longcore J.E."/>
            <person name="James T.Y."/>
        </authorList>
    </citation>
    <scope>NUCLEOTIDE SEQUENCE</scope>
    <source>
        <strain evidence="12">JEL0379</strain>
    </source>
</reference>
<evidence type="ECO:0000313" key="12">
    <source>
        <dbReference type="EMBL" id="KAJ3173368.1"/>
    </source>
</evidence>
<dbReference type="GO" id="GO:0048278">
    <property type="term" value="P:vesicle docking"/>
    <property type="evidence" value="ECO:0007669"/>
    <property type="project" value="TreeGrafter"/>
</dbReference>
<protein>
    <recommendedName>
        <fullName evidence="11">t-SNARE coiled-coil homology domain-containing protein</fullName>
    </recommendedName>
</protein>
<feature type="domain" description="T-SNARE coiled-coil homology" evidence="11">
    <location>
        <begin position="218"/>
        <end position="280"/>
    </location>
</feature>
<evidence type="ECO:0000256" key="8">
    <source>
        <dbReference type="ARBA" id="ARBA00023054"/>
    </source>
</evidence>
<dbReference type="Proteomes" id="UP001212152">
    <property type="component" value="Unassembled WGS sequence"/>
</dbReference>
<evidence type="ECO:0000256" key="6">
    <source>
        <dbReference type="ARBA" id="ARBA00022989"/>
    </source>
</evidence>
<dbReference type="Pfam" id="PF05739">
    <property type="entry name" value="SNARE"/>
    <property type="match status" value="1"/>
</dbReference>
<keyword evidence="6 10" id="KW-1133">Transmembrane helix</keyword>
<dbReference type="EMBL" id="JADGJQ010000071">
    <property type="protein sequence ID" value="KAJ3173368.1"/>
    <property type="molecule type" value="Genomic_DNA"/>
</dbReference>
<evidence type="ECO:0000256" key="3">
    <source>
        <dbReference type="ARBA" id="ARBA00022448"/>
    </source>
</evidence>
<dbReference type="GO" id="GO:0006886">
    <property type="term" value="P:intracellular protein transport"/>
    <property type="evidence" value="ECO:0007669"/>
    <property type="project" value="TreeGrafter"/>
</dbReference>
<evidence type="ECO:0000256" key="2">
    <source>
        <dbReference type="ARBA" id="ARBA00009063"/>
    </source>
</evidence>
<organism evidence="12 13">
    <name type="scientific">Geranomyces variabilis</name>
    <dbReference type="NCBI Taxonomy" id="109894"/>
    <lineage>
        <taxon>Eukaryota</taxon>
        <taxon>Fungi</taxon>
        <taxon>Fungi incertae sedis</taxon>
        <taxon>Chytridiomycota</taxon>
        <taxon>Chytridiomycota incertae sedis</taxon>
        <taxon>Chytridiomycetes</taxon>
        <taxon>Spizellomycetales</taxon>
        <taxon>Powellomycetaceae</taxon>
        <taxon>Geranomyces</taxon>
    </lineage>
</organism>
<evidence type="ECO:0000313" key="13">
    <source>
        <dbReference type="Proteomes" id="UP001212152"/>
    </source>
</evidence>
<feature type="transmembrane region" description="Helical" evidence="10">
    <location>
        <begin position="291"/>
        <end position="309"/>
    </location>
</feature>
<comment type="similarity">
    <text evidence="2">Belongs to the syntaxin family.</text>
</comment>
<evidence type="ECO:0000256" key="5">
    <source>
        <dbReference type="ARBA" id="ARBA00022927"/>
    </source>
</evidence>
<accession>A0AAD5TE76</accession>
<keyword evidence="3" id="KW-0813">Transport</keyword>
<dbReference type="GO" id="GO:0000149">
    <property type="term" value="F:SNARE binding"/>
    <property type="evidence" value="ECO:0007669"/>
    <property type="project" value="TreeGrafter"/>
</dbReference>
<dbReference type="InterPro" id="IPR010989">
    <property type="entry name" value="SNARE"/>
</dbReference>
<name>A0AAD5TE76_9FUNG</name>
<evidence type="ECO:0000256" key="7">
    <source>
        <dbReference type="ARBA" id="ARBA00023034"/>
    </source>
</evidence>
<sequence>MASRSRTLLFLQYRNSFARTGGPRRPAPRQQQGLGVDTSERAGLIANEVDQNAEVVVELSVLPPKWIDVVDEVDEEVIRIKARITELEALHKKHLLPGFDDRMNDEKSIDALTTNITDMFRECERKVKRIAQESQYLPASSKQNQALHRNIQTSLATKLQDLSSVFRKSQSNYLAKLRGREIRHKDTAAVEAGSPDSQDDELDAVFTDAQLQVVQNNERAITEREREINEIVKSMLGVADIFKELHTMVIDQGTVLDRIDYNIEMTNVNMEEAHKQLMQGAKYQDRSKAKLCIILLGLVVFLLFLILVFKTRSSSTTTA</sequence>
<comment type="caution">
    <text evidence="12">The sequence shown here is derived from an EMBL/GenBank/DDBJ whole genome shotgun (WGS) entry which is preliminary data.</text>
</comment>
<keyword evidence="4 10" id="KW-0812">Transmembrane</keyword>
<proteinExistence type="inferred from homology"/>
<dbReference type="PROSITE" id="PS50192">
    <property type="entry name" value="T_SNARE"/>
    <property type="match status" value="1"/>
</dbReference>
<dbReference type="SMART" id="SM00397">
    <property type="entry name" value="t_SNARE"/>
    <property type="match status" value="1"/>
</dbReference>
<keyword evidence="8" id="KW-0175">Coiled coil</keyword>
<dbReference type="GO" id="GO:0000139">
    <property type="term" value="C:Golgi membrane"/>
    <property type="evidence" value="ECO:0007669"/>
    <property type="project" value="UniProtKB-SubCell"/>
</dbReference>
<dbReference type="GO" id="GO:0005484">
    <property type="term" value="F:SNAP receptor activity"/>
    <property type="evidence" value="ECO:0007669"/>
    <property type="project" value="TreeGrafter"/>
</dbReference>
<dbReference type="Gene3D" id="1.20.58.70">
    <property type="match status" value="1"/>
</dbReference>
<keyword evidence="7" id="KW-0333">Golgi apparatus</keyword>
<evidence type="ECO:0000256" key="4">
    <source>
        <dbReference type="ARBA" id="ARBA00022692"/>
    </source>
</evidence>
<dbReference type="GO" id="GO:0031201">
    <property type="term" value="C:SNARE complex"/>
    <property type="evidence" value="ECO:0007669"/>
    <property type="project" value="TreeGrafter"/>
</dbReference>
<comment type="subcellular location">
    <subcellularLocation>
        <location evidence="1">Golgi apparatus membrane</location>
        <topology evidence="1">Single-pass type IV membrane protein</topology>
    </subcellularLocation>
</comment>
<evidence type="ECO:0000259" key="11">
    <source>
        <dbReference type="PROSITE" id="PS50192"/>
    </source>
</evidence>
<dbReference type="PANTHER" id="PTHR19957">
    <property type="entry name" value="SYNTAXIN"/>
    <property type="match status" value="1"/>
</dbReference>
<gene>
    <name evidence="12" type="ORF">HDU87_007637</name>
</gene>
<dbReference type="SUPFAM" id="SSF47661">
    <property type="entry name" value="t-snare proteins"/>
    <property type="match status" value="1"/>
</dbReference>
<dbReference type="GO" id="GO:0006906">
    <property type="term" value="P:vesicle fusion"/>
    <property type="evidence" value="ECO:0007669"/>
    <property type="project" value="TreeGrafter"/>
</dbReference>
<dbReference type="CDD" id="cd15845">
    <property type="entry name" value="SNARE_syntaxin16"/>
    <property type="match status" value="1"/>
</dbReference>
<evidence type="ECO:0000256" key="9">
    <source>
        <dbReference type="ARBA" id="ARBA00023136"/>
    </source>
</evidence>
<dbReference type="PANTHER" id="PTHR19957:SF83">
    <property type="entry name" value="SYNTAXIN-16"/>
    <property type="match status" value="1"/>
</dbReference>
<dbReference type="AlphaFoldDB" id="A0AAD5TE76"/>